<proteinExistence type="predicted"/>
<dbReference type="AlphaFoldDB" id="A0AAD5IE04"/>
<dbReference type="Proteomes" id="UP001064489">
    <property type="component" value="Chromosome 2"/>
</dbReference>
<keyword evidence="3" id="KW-1185">Reference proteome</keyword>
<feature type="compositionally biased region" description="Polar residues" evidence="1">
    <location>
        <begin position="210"/>
        <end position="220"/>
    </location>
</feature>
<name>A0AAD5IE04_ACENE</name>
<sequence>MEEDLAPVDMAWVDSFLGLEKEFLVSGLNSLTVVEKSDGVSGKIDGEDISFNSHLIKRDLISVNAKNQLKEIENLAEKCCQVQISNKKGNCIVEDENLAFKSTYLTLRKDKILALKLFSNFPLGRGENLNRVIGNNRVGIPIVDNRVADKRVALENGLETVVKWVERPTQNFKMKAQSGKMAVSGPVVFCGLEHGLRKNGPRNERPGYNGSKTASPSSPDVGNFKNNFKLSLNLEEEISRIIRVGVALGLDFDGKKVWLAAVFAEVKRKLKLDGLRELKVQ</sequence>
<accession>A0AAD5IE04</accession>
<organism evidence="2 3">
    <name type="scientific">Acer negundo</name>
    <name type="common">Box elder</name>
    <dbReference type="NCBI Taxonomy" id="4023"/>
    <lineage>
        <taxon>Eukaryota</taxon>
        <taxon>Viridiplantae</taxon>
        <taxon>Streptophyta</taxon>
        <taxon>Embryophyta</taxon>
        <taxon>Tracheophyta</taxon>
        <taxon>Spermatophyta</taxon>
        <taxon>Magnoliopsida</taxon>
        <taxon>eudicotyledons</taxon>
        <taxon>Gunneridae</taxon>
        <taxon>Pentapetalae</taxon>
        <taxon>rosids</taxon>
        <taxon>malvids</taxon>
        <taxon>Sapindales</taxon>
        <taxon>Sapindaceae</taxon>
        <taxon>Hippocastanoideae</taxon>
        <taxon>Acereae</taxon>
        <taxon>Acer</taxon>
    </lineage>
</organism>
<evidence type="ECO:0000256" key="1">
    <source>
        <dbReference type="SAM" id="MobiDB-lite"/>
    </source>
</evidence>
<dbReference type="EMBL" id="JAJSOW010000106">
    <property type="protein sequence ID" value="KAI9160641.1"/>
    <property type="molecule type" value="Genomic_DNA"/>
</dbReference>
<reference evidence="2" key="1">
    <citation type="journal article" date="2022" name="Plant J.">
        <title>Strategies of tolerance reflected in two North American maple genomes.</title>
        <authorList>
            <person name="McEvoy S.L."/>
            <person name="Sezen U.U."/>
            <person name="Trouern-Trend A."/>
            <person name="McMahon S.M."/>
            <person name="Schaberg P.G."/>
            <person name="Yang J."/>
            <person name="Wegrzyn J.L."/>
            <person name="Swenson N.G."/>
        </authorList>
    </citation>
    <scope>NUCLEOTIDE SEQUENCE</scope>
    <source>
        <strain evidence="2">91603</strain>
    </source>
</reference>
<evidence type="ECO:0000313" key="2">
    <source>
        <dbReference type="EMBL" id="KAI9160641.1"/>
    </source>
</evidence>
<protein>
    <submittedName>
        <fullName evidence="2">Uncharacterized protein</fullName>
    </submittedName>
</protein>
<feature type="region of interest" description="Disordered" evidence="1">
    <location>
        <begin position="196"/>
        <end position="220"/>
    </location>
</feature>
<gene>
    <name evidence="2" type="ORF">LWI28_010220</name>
</gene>
<evidence type="ECO:0000313" key="3">
    <source>
        <dbReference type="Proteomes" id="UP001064489"/>
    </source>
</evidence>
<comment type="caution">
    <text evidence="2">The sequence shown here is derived from an EMBL/GenBank/DDBJ whole genome shotgun (WGS) entry which is preliminary data.</text>
</comment>
<reference evidence="2" key="2">
    <citation type="submission" date="2023-02" db="EMBL/GenBank/DDBJ databases">
        <authorList>
            <person name="Swenson N.G."/>
            <person name="Wegrzyn J.L."/>
            <person name="Mcevoy S.L."/>
        </authorList>
    </citation>
    <scope>NUCLEOTIDE SEQUENCE</scope>
    <source>
        <strain evidence="2">91603</strain>
        <tissue evidence="2">Leaf</tissue>
    </source>
</reference>